<dbReference type="Pfam" id="PF01582">
    <property type="entry name" value="TIR"/>
    <property type="match status" value="1"/>
</dbReference>
<keyword evidence="6" id="KW-0677">Repeat</keyword>
<dbReference type="GO" id="GO:0007165">
    <property type="term" value="P:signal transduction"/>
    <property type="evidence" value="ECO:0007669"/>
    <property type="project" value="InterPro"/>
</dbReference>
<dbReference type="SMART" id="SM00082">
    <property type="entry name" value="LRRCT"/>
    <property type="match status" value="1"/>
</dbReference>
<evidence type="ECO:0000256" key="4">
    <source>
        <dbReference type="ARBA" id="ARBA00022692"/>
    </source>
</evidence>
<keyword evidence="10" id="KW-0325">Glycoprotein</keyword>
<dbReference type="InterPro" id="IPR003591">
    <property type="entry name" value="Leu-rich_rpt_typical-subtyp"/>
</dbReference>
<dbReference type="PANTHER" id="PTHR24365:SF530">
    <property type="entry name" value="MSTPROX-RELATED"/>
    <property type="match status" value="1"/>
</dbReference>
<dbReference type="Gene3D" id="3.80.10.10">
    <property type="entry name" value="Ribonuclease Inhibitor"/>
    <property type="match status" value="1"/>
</dbReference>
<gene>
    <name evidence="13" type="ORF">MEDL_29360</name>
</gene>
<evidence type="ECO:0000256" key="11">
    <source>
        <dbReference type="SAM" id="Phobius"/>
    </source>
</evidence>
<proteinExistence type="inferred from homology"/>
<protein>
    <recommendedName>
        <fullName evidence="12">TIR domain-containing protein</fullName>
    </recommendedName>
</protein>
<sequence>MSKIGYPLRKIDDFAFNSSSLSNLNMQETNFHFDLGNFNPTSIFSLSPNLTFLYLDQSYLPKTEIRMQQMFSSLIKLKVLSLSSGSLAFLPKNVFPNLKSLDTLSLSANRLSSWNDGNAVFRNMTSLRKLYLSNNFIRIINETTFPFEVLNSLKELDLSRNPYACSCDQLWFTEWMKTTHVKLIMYPLFYRCRQPPELDNMVLQKYAESKMQCPPWNPLYSMAIVLSCSGLLLVTFITIGLKCQTNIKNYIYLWKVKYKRRKGYLPFTNADDFEYHAFVVYCDADRNWVHQTFLPKVEQDEGIKLCIHQRNFEVGESIIANINKYLEKSWKVVVILSNEFAKSEWCQWEVDVVQERRRRYGRDVFLLIMLKNIDSNHMTFFI</sequence>
<keyword evidence="9" id="KW-0675">Receptor</keyword>
<evidence type="ECO:0000256" key="10">
    <source>
        <dbReference type="ARBA" id="ARBA00023180"/>
    </source>
</evidence>
<dbReference type="InterPro" id="IPR000483">
    <property type="entry name" value="Cys-rich_flank_reg_C"/>
</dbReference>
<evidence type="ECO:0000256" key="8">
    <source>
        <dbReference type="ARBA" id="ARBA00023136"/>
    </source>
</evidence>
<dbReference type="AlphaFoldDB" id="A0A8S3S8D9"/>
<keyword evidence="7 11" id="KW-1133">Transmembrane helix</keyword>
<comment type="subcellular location">
    <subcellularLocation>
        <location evidence="1">Membrane</location>
        <topology evidence="1">Single-pass type I membrane protein</topology>
    </subcellularLocation>
</comment>
<evidence type="ECO:0000259" key="12">
    <source>
        <dbReference type="PROSITE" id="PS50104"/>
    </source>
</evidence>
<dbReference type="InterPro" id="IPR035897">
    <property type="entry name" value="Toll_tir_struct_dom_sf"/>
</dbReference>
<dbReference type="OrthoDB" id="6069546at2759"/>
<evidence type="ECO:0000256" key="3">
    <source>
        <dbReference type="ARBA" id="ARBA00022614"/>
    </source>
</evidence>
<dbReference type="SUPFAM" id="SSF52200">
    <property type="entry name" value="Toll/Interleukin receptor TIR domain"/>
    <property type="match status" value="1"/>
</dbReference>
<accession>A0A8S3S8D9</accession>
<evidence type="ECO:0000256" key="1">
    <source>
        <dbReference type="ARBA" id="ARBA00004479"/>
    </source>
</evidence>
<evidence type="ECO:0000256" key="6">
    <source>
        <dbReference type="ARBA" id="ARBA00022737"/>
    </source>
</evidence>
<evidence type="ECO:0000256" key="5">
    <source>
        <dbReference type="ARBA" id="ARBA00022729"/>
    </source>
</evidence>
<dbReference type="Pfam" id="PF13855">
    <property type="entry name" value="LRR_8"/>
    <property type="match status" value="1"/>
</dbReference>
<dbReference type="Proteomes" id="UP000683360">
    <property type="component" value="Unassembled WGS sequence"/>
</dbReference>
<organism evidence="13 14">
    <name type="scientific">Mytilus edulis</name>
    <name type="common">Blue mussel</name>
    <dbReference type="NCBI Taxonomy" id="6550"/>
    <lineage>
        <taxon>Eukaryota</taxon>
        <taxon>Metazoa</taxon>
        <taxon>Spiralia</taxon>
        <taxon>Lophotrochozoa</taxon>
        <taxon>Mollusca</taxon>
        <taxon>Bivalvia</taxon>
        <taxon>Autobranchia</taxon>
        <taxon>Pteriomorphia</taxon>
        <taxon>Mytilida</taxon>
        <taxon>Mytiloidea</taxon>
        <taxon>Mytilidae</taxon>
        <taxon>Mytilinae</taxon>
        <taxon>Mytilus</taxon>
    </lineage>
</organism>
<evidence type="ECO:0000256" key="2">
    <source>
        <dbReference type="ARBA" id="ARBA00009634"/>
    </source>
</evidence>
<feature type="transmembrane region" description="Helical" evidence="11">
    <location>
        <begin position="219"/>
        <end position="241"/>
    </location>
</feature>
<dbReference type="GO" id="GO:0005886">
    <property type="term" value="C:plasma membrane"/>
    <property type="evidence" value="ECO:0007669"/>
    <property type="project" value="TreeGrafter"/>
</dbReference>
<name>A0A8S3S8D9_MYTED</name>
<comment type="similarity">
    <text evidence="2">Belongs to the Toll-like receptor family.</text>
</comment>
<dbReference type="GO" id="GO:0038023">
    <property type="term" value="F:signaling receptor activity"/>
    <property type="evidence" value="ECO:0007669"/>
    <property type="project" value="TreeGrafter"/>
</dbReference>
<dbReference type="SMART" id="SM00255">
    <property type="entry name" value="TIR"/>
    <property type="match status" value="1"/>
</dbReference>
<evidence type="ECO:0000313" key="14">
    <source>
        <dbReference type="Proteomes" id="UP000683360"/>
    </source>
</evidence>
<keyword evidence="3" id="KW-0433">Leucine-rich repeat</keyword>
<dbReference type="SMART" id="SM00369">
    <property type="entry name" value="LRR_TYP"/>
    <property type="match status" value="3"/>
</dbReference>
<dbReference type="InterPro" id="IPR001611">
    <property type="entry name" value="Leu-rich_rpt"/>
</dbReference>
<evidence type="ECO:0000313" key="13">
    <source>
        <dbReference type="EMBL" id="CAG2215568.1"/>
    </source>
</evidence>
<keyword evidence="8 11" id="KW-0472">Membrane</keyword>
<dbReference type="InterPro" id="IPR032675">
    <property type="entry name" value="LRR_dom_sf"/>
</dbReference>
<dbReference type="PROSITE" id="PS50104">
    <property type="entry name" value="TIR"/>
    <property type="match status" value="1"/>
</dbReference>
<dbReference type="EMBL" id="CAJPWZ010001447">
    <property type="protein sequence ID" value="CAG2215568.1"/>
    <property type="molecule type" value="Genomic_DNA"/>
</dbReference>
<evidence type="ECO:0000256" key="9">
    <source>
        <dbReference type="ARBA" id="ARBA00023170"/>
    </source>
</evidence>
<evidence type="ECO:0000256" key="7">
    <source>
        <dbReference type="ARBA" id="ARBA00022989"/>
    </source>
</evidence>
<keyword evidence="5" id="KW-0732">Signal</keyword>
<dbReference type="Gene3D" id="3.40.50.10140">
    <property type="entry name" value="Toll/interleukin-1 receptor homology (TIR) domain"/>
    <property type="match status" value="1"/>
</dbReference>
<dbReference type="PANTHER" id="PTHR24365">
    <property type="entry name" value="TOLL-LIKE RECEPTOR"/>
    <property type="match status" value="1"/>
</dbReference>
<keyword evidence="4 11" id="KW-0812">Transmembrane</keyword>
<keyword evidence="14" id="KW-1185">Reference proteome</keyword>
<dbReference type="SUPFAM" id="SSF52058">
    <property type="entry name" value="L domain-like"/>
    <property type="match status" value="1"/>
</dbReference>
<dbReference type="InterPro" id="IPR000157">
    <property type="entry name" value="TIR_dom"/>
</dbReference>
<feature type="domain" description="TIR" evidence="12">
    <location>
        <begin position="273"/>
        <end position="382"/>
    </location>
</feature>
<comment type="caution">
    <text evidence="13">The sequence shown here is derived from an EMBL/GenBank/DDBJ whole genome shotgun (WGS) entry which is preliminary data.</text>
</comment>
<reference evidence="13" key="1">
    <citation type="submission" date="2021-03" db="EMBL/GenBank/DDBJ databases">
        <authorList>
            <person name="Bekaert M."/>
        </authorList>
    </citation>
    <scope>NUCLEOTIDE SEQUENCE</scope>
</reference>